<evidence type="ECO:0000313" key="15">
    <source>
        <dbReference type="EMBL" id="PJE62905.1"/>
    </source>
</evidence>
<evidence type="ECO:0000256" key="13">
    <source>
        <dbReference type="HAMAP-Rule" id="MF_00034"/>
    </source>
</evidence>
<comment type="function">
    <text evidence="13">The RuvA-RuvB-RuvC complex processes Holliday junction (HJ) DNA during genetic recombination and DNA repair. Endonuclease that resolves HJ intermediates. Cleaves cruciform DNA by making single-stranded nicks across the HJ at symmetrical positions within the homologous arms, yielding a 5'-phosphate and a 3'-hydroxyl group; requires a central core of homology in the junction. The consensus cleavage sequence is 5'-(A/T)TT(C/G)-3'. Cleavage occurs on the 3'-side of the TT dinucleotide at the point of strand exchange. HJ branch migration catalyzed by RuvA-RuvB allows RuvC to scan DNA until it finds its consensus sequence, where it cleaves and resolves the cruciform DNA.</text>
</comment>
<dbReference type="InterPro" id="IPR036397">
    <property type="entry name" value="RNaseH_sf"/>
</dbReference>
<dbReference type="GO" id="GO:0006281">
    <property type="term" value="P:DNA repair"/>
    <property type="evidence" value="ECO:0007669"/>
    <property type="project" value="UniProtKB-UniRule"/>
</dbReference>
<keyword evidence="11 13" id="KW-0234">DNA repair</keyword>
<comment type="catalytic activity">
    <reaction evidence="12 13">
        <text>Endonucleolytic cleavage at a junction such as a reciprocal single-stranded crossover between two homologous DNA duplexes (Holliday junction).</text>
        <dbReference type="EC" id="3.1.21.10"/>
    </reaction>
</comment>
<keyword evidence="6 13" id="KW-0227">DNA damage</keyword>
<dbReference type="EC" id="3.1.21.10" evidence="13 14"/>
<sequence>MLENNAQNSDSSILALDPGIERTGYAILKGTFGSEIQLVDYGCITTKKNLLLEQRFLQIYTTLMEFITRYKPRALILEQLFFNKNQKTVISVSQSQGVMLLAAAQTSIPIFFLTPLQIKMSLTGYGKAEKLQVQKMVQTLLKLETMPKPDDTVDAIACGLAFLFTNQSLL</sequence>
<dbReference type="Pfam" id="PF02075">
    <property type="entry name" value="RuvC"/>
    <property type="match status" value="1"/>
</dbReference>
<evidence type="ECO:0000256" key="10">
    <source>
        <dbReference type="ARBA" id="ARBA00023172"/>
    </source>
</evidence>
<proteinExistence type="inferred from homology"/>
<evidence type="ECO:0000256" key="1">
    <source>
        <dbReference type="ARBA" id="ARBA00009518"/>
    </source>
</evidence>
<evidence type="ECO:0000256" key="7">
    <source>
        <dbReference type="ARBA" id="ARBA00022801"/>
    </source>
</evidence>
<feature type="active site" evidence="13">
    <location>
        <position position="17"/>
    </location>
</feature>
<evidence type="ECO:0000256" key="3">
    <source>
        <dbReference type="ARBA" id="ARBA00022722"/>
    </source>
</evidence>
<comment type="subunit">
    <text evidence="13">Homodimer which binds Holliday junction (HJ) DNA. The HJ becomes 2-fold symmetrical on binding to RuvC with unstacked arms; it has a different conformation from HJ DNA in complex with RuvA. In the full resolvosome a probable DNA-RuvA(4)-RuvB(12)-RuvC(2) complex forms which resolves the HJ.</text>
</comment>
<dbReference type="CDD" id="cd16962">
    <property type="entry name" value="RuvC"/>
    <property type="match status" value="1"/>
</dbReference>
<reference evidence="16" key="1">
    <citation type="submission" date="2017-09" db="EMBL/GenBank/DDBJ databases">
        <title>Depth-based differentiation of microbial function through sediment-hosted aquifers and enrichment of novel symbionts in the deep terrestrial subsurface.</title>
        <authorList>
            <person name="Probst A.J."/>
            <person name="Ladd B."/>
            <person name="Jarett J.K."/>
            <person name="Geller-Mcgrath D.E."/>
            <person name="Sieber C.M.K."/>
            <person name="Emerson J.B."/>
            <person name="Anantharaman K."/>
            <person name="Thomas B.C."/>
            <person name="Malmstrom R."/>
            <person name="Stieglmeier M."/>
            <person name="Klingl A."/>
            <person name="Woyke T."/>
            <person name="Ryan C.M."/>
            <person name="Banfield J.F."/>
        </authorList>
    </citation>
    <scope>NUCLEOTIDE SEQUENCE [LARGE SCALE GENOMIC DNA]</scope>
</reference>
<evidence type="ECO:0000313" key="16">
    <source>
        <dbReference type="Proteomes" id="UP000229554"/>
    </source>
</evidence>
<dbReference type="InterPro" id="IPR012337">
    <property type="entry name" value="RNaseH-like_sf"/>
</dbReference>
<accession>A0A2M8KSL7</accession>
<keyword evidence="7 13" id="KW-0378">Hydrolase</keyword>
<dbReference type="GO" id="GO:0048476">
    <property type="term" value="C:Holliday junction resolvase complex"/>
    <property type="evidence" value="ECO:0007669"/>
    <property type="project" value="UniProtKB-UniRule"/>
</dbReference>
<evidence type="ECO:0000256" key="2">
    <source>
        <dbReference type="ARBA" id="ARBA00022490"/>
    </source>
</evidence>
<evidence type="ECO:0000256" key="4">
    <source>
        <dbReference type="ARBA" id="ARBA00022723"/>
    </source>
</evidence>
<keyword evidence="10 13" id="KW-0233">DNA recombination</keyword>
<feature type="active site" evidence="13">
    <location>
        <position position="151"/>
    </location>
</feature>
<comment type="caution">
    <text evidence="15">The sequence shown here is derived from an EMBL/GenBank/DDBJ whole genome shotgun (WGS) entry which is preliminary data.</text>
</comment>
<dbReference type="InterPro" id="IPR002176">
    <property type="entry name" value="X-over_junc_endoDNase_RuvC"/>
</dbReference>
<dbReference type="SUPFAM" id="SSF53098">
    <property type="entry name" value="Ribonuclease H-like"/>
    <property type="match status" value="1"/>
</dbReference>
<keyword evidence="8 13" id="KW-0460">Magnesium</keyword>
<dbReference type="HAMAP" id="MF_00034">
    <property type="entry name" value="RuvC"/>
    <property type="match status" value="1"/>
</dbReference>
<evidence type="ECO:0000256" key="8">
    <source>
        <dbReference type="ARBA" id="ARBA00022842"/>
    </source>
</evidence>
<dbReference type="EMBL" id="PFED01000106">
    <property type="protein sequence ID" value="PJE62905.1"/>
    <property type="molecule type" value="Genomic_DNA"/>
</dbReference>
<feature type="binding site" evidence="13">
    <location>
        <position position="17"/>
    </location>
    <ligand>
        <name>Mg(2+)</name>
        <dbReference type="ChEBI" id="CHEBI:18420"/>
        <label>1</label>
    </ligand>
</feature>
<dbReference type="GO" id="GO:0000287">
    <property type="term" value="F:magnesium ion binding"/>
    <property type="evidence" value="ECO:0007669"/>
    <property type="project" value="UniProtKB-UniRule"/>
</dbReference>
<dbReference type="GO" id="GO:0003677">
    <property type="term" value="F:DNA binding"/>
    <property type="evidence" value="ECO:0007669"/>
    <property type="project" value="UniProtKB-KW"/>
</dbReference>
<comment type="cofactor">
    <cofactor evidence="13">
        <name>Mg(2+)</name>
        <dbReference type="ChEBI" id="CHEBI:18420"/>
    </cofactor>
    <text evidence="13">Binds 2 Mg(2+) ion per subunit.</text>
</comment>
<evidence type="ECO:0000256" key="6">
    <source>
        <dbReference type="ARBA" id="ARBA00022763"/>
    </source>
</evidence>
<comment type="similarity">
    <text evidence="1 13">Belongs to the RuvC family.</text>
</comment>
<dbReference type="NCBIfam" id="TIGR00228">
    <property type="entry name" value="ruvC"/>
    <property type="match status" value="1"/>
</dbReference>
<organism evidence="15 16">
    <name type="scientific">Candidatus Roizmanbacteria bacterium CG10_big_fil_rev_8_21_14_0_10_39_6</name>
    <dbReference type="NCBI Taxonomy" id="1974853"/>
    <lineage>
        <taxon>Bacteria</taxon>
        <taxon>Candidatus Roizmaniibacteriota</taxon>
    </lineage>
</organism>
<dbReference type="NCBIfam" id="NF000711">
    <property type="entry name" value="PRK00039.2-1"/>
    <property type="match status" value="1"/>
</dbReference>
<evidence type="ECO:0000256" key="14">
    <source>
        <dbReference type="NCBIfam" id="TIGR00228"/>
    </source>
</evidence>
<feature type="binding site" evidence="13">
    <location>
        <position position="78"/>
    </location>
    <ligand>
        <name>Mg(2+)</name>
        <dbReference type="ChEBI" id="CHEBI:18420"/>
        <label>2</label>
    </ligand>
</feature>
<name>A0A2M8KSL7_9BACT</name>
<dbReference type="GO" id="GO:0005737">
    <property type="term" value="C:cytoplasm"/>
    <property type="evidence" value="ECO:0007669"/>
    <property type="project" value="UniProtKB-SubCell"/>
</dbReference>
<dbReference type="GO" id="GO:0008821">
    <property type="term" value="F:crossover junction DNA endonuclease activity"/>
    <property type="evidence" value="ECO:0007669"/>
    <property type="project" value="UniProtKB-UniRule"/>
</dbReference>
<evidence type="ECO:0000256" key="5">
    <source>
        <dbReference type="ARBA" id="ARBA00022759"/>
    </source>
</evidence>
<feature type="binding site" evidence="13">
    <location>
        <position position="151"/>
    </location>
    <ligand>
        <name>Mg(2+)</name>
        <dbReference type="ChEBI" id="CHEBI:18420"/>
        <label>1</label>
    </ligand>
</feature>
<gene>
    <name evidence="13" type="primary">ruvC</name>
    <name evidence="15" type="ORF">COU88_02440</name>
</gene>
<dbReference type="AlphaFoldDB" id="A0A2M8KSL7"/>
<comment type="subcellular location">
    <subcellularLocation>
        <location evidence="13">Cytoplasm</location>
    </subcellularLocation>
</comment>
<dbReference type="GO" id="GO:0006310">
    <property type="term" value="P:DNA recombination"/>
    <property type="evidence" value="ECO:0007669"/>
    <property type="project" value="UniProtKB-UniRule"/>
</dbReference>
<dbReference type="PANTHER" id="PTHR30194:SF3">
    <property type="entry name" value="CROSSOVER JUNCTION ENDODEOXYRIBONUCLEASE RUVC"/>
    <property type="match status" value="1"/>
</dbReference>
<dbReference type="PANTHER" id="PTHR30194">
    <property type="entry name" value="CROSSOVER JUNCTION ENDODEOXYRIBONUCLEASE RUVC"/>
    <property type="match status" value="1"/>
</dbReference>
<evidence type="ECO:0000256" key="12">
    <source>
        <dbReference type="ARBA" id="ARBA00029354"/>
    </source>
</evidence>
<evidence type="ECO:0000256" key="11">
    <source>
        <dbReference type="ARBA" id="ARBA00023204"/>
    </source>
</evidence>
<keyword evidence="4 13" id="KW-0479">Metal-binding</keyword>
<dbReference type="Gene3D" id="3.30.420.10">
    <property type="entry name" value="Ribonuclease H-like superfamily/Ribonuclease H"/>
    <property type="match status" value="1"/>
</dbReference>
<dbReference type="FunFam" id="3.30.420.10:FF:000002">
    <property type="entry name" value="Crossover junction endodeoxyribonuclease RuvC"/>
    <property type="match status" value="1"/>
</dbReference>
<keyword evidence="5 13" id="KW-0255">Endonuclease</keyword>
<dbReference type="Proteomes" id="UP000229554">
    <property type="component" value="Unassembled WGS sequence"/>
</dbReference>
<keyword evidence="2 13" id="KW-0963">Cytoplasm</keyword>
<protein>
    <recommendedName>
        <fullName evidence="13 14">Crossover junction endodeoxyribonuclease RuvC</fullName>
        <ecNumber evidence="13 14">3.1.21.10</ecNumber>
    </recommendedName>
    <alternativeName>
        <fullName evidence="13">Holliday junction nuclease RuvC</fullName>
    </alternativeName>
    <alternativeName>
        <fullName evidence="13">Holliday junction resolvase RuvC</fullName>
    </alternativeName>
</protein>
<keyword evidence="9 13" id="KW-0238">DNA-binding</keyword>
<feature type="active site" evidence="13">
    <location>
        <position position="78"/>
    </location>
</feature>
<keyword evidence="3 13" id="KW-0540">Nuclease</keyword>
<evidence type="ECO:0000256" key="9">
    <source>
        <dbReference type="ARBA" id="ARBA00023125"/>
    </source>
</evidence>
<dbReference type="PRINTS" id="PR00696">
    <property type="entry name" value="RSOLVASERUVC"/>
</dbReference>